<name>A0A512JFX6_9HYPH</name>
<organism evidence="1 2">
    <name type="scientific">Methylobacterium gnaphalii</name>
    <dbReference type="NCBI Taxonomy" id="1010610"/>
    <lineage>
        <taxon>Bacteria</taxon>
        <taxon>Pseudomonadati</taxon>
        <taxon>Pseudomonadota</taxon>
        <taxon>Alphaproteobacteria</taxon>
        <taxon>Hyphomicrobiales</taxon>
        <taxon>Methylobacteriaceae</taxon>
        <taxon>Methylobacterium</taxon>
    </lineage>
</organism>
<gene>
    <name evidence="1" type="ORF">MGN01_06950</name>
</gene>
<comment type="caution">
    <text evidence="1">The sequence shown here is derived from an EMBL/GenBank/DDBJ whole genome shotgun (WGS) entry which is preliminary data.</text>
</comment>
<dbReference type="EMBL" id="BJZV01000002">
    <property type="protein sequence ID" value="GEP08850.1"/>
    <property type="molecule type" value="Genomic_DNA"/>
</dbReference>
<reference evidence="1 2" key="1">
    <citation type="submission" date="2019-07" db="EMBL/GenBank/DDBJ databases">
        <title>Whole genome shotgun sequence of Methylobacterium gnaphalii NBRC 107716.</title>
        <authorList>
            <person name="Hosoyama A."/>
            <person name="Uohara A."/>
            <person name="Ohji S."/>
            <person name="Ichikawa N."/>
        </authorList>
    </citation>
    <scope>NUCLEOTIDE SEQUENCE [LARGE SCALE GENOMIC DNA]</scope>
    <source>
        <strain evidence="1 2">NBRC 107716</strain>
    </source>
</reference>
<dbReference type="OrthoDB" id="9810191at2"/>
<proteinExistence type="predicted"/>
<protein>
    <recommendedName>
        <fullName evidence="3">SnoaL-like domain-containing protein</fullName>
    </recommendedName>
</protein>
<accession>A0A512JFX6</accession>
<evidence type="ECO:0000313" key="2">
    <source>
        <dbReference type="Proteomes" id="UP000321750"/>
    </source>
</evidence>
<evidence type="ECO:0000313" key="1">
    <source>
        <dbReference type="EMBL" id="GEP08850.1"/>
    </source>
</evidence>
<dbReference type="RefSeq" id="WP_147045160.1">
    <property type="nucleotide sequence ID" value="NZ_BJZV01000002.1"/>
</dbReference>
<dbReference type="Proteomes" id="UP000321750">
    <property type="component" value="Unassembled WGS sequence"/>
</dbReference>
<sequence>MSISTQPLDPIIVAMVEQAVAEVWYQHRPDPFTGTHETVRHHDCVVTCLEAFDGGLTEVRVRGEPDAWTIHWQYVPGASAD</sequence>
<dbReference type="AlphaFoldDB" id="A0A512JFX6"/>
<evidence type="ECO:0008006" key="3">
    <source>
        <dbReference type="Google" id="ProtNLM"/>
    </source>
</evidence>
<keyword evidence="2" id="KW-1185">Reference proteome</keyword>